<keyword evidence="4" id="KW-0804">Transcription</keyword>
<dbReference type="SUPFAM" id="SSF46785">
    <property type="entry name" value="Winged helix' DNA-binding domain"/>
    <property type="match status" value="1"/>
</dbReference>
<dbReference type="PROSITE" id="PS50931">
    <property type="entry name" value="HTH_LYSR"/>
    <property type="match status" value="1"/>
</dbReference>
<feature type="domain" description="HTH lysR-type" evidence="5">
    <location>
        <begin position="3"/>
        <end position="60"/>
    </location>
</feature>
<dbReference type="InterPro" id="IPR000847">
    <property type="entry name" value="LysR_HTH_N"/>
</dbReference>
<evidence type="ECO:0000313" key="7">
    <source>
        <dbReference type="Proteomes" id="UP001596976"/>
    </source>
</evidence>
<evidence type="ECO:0000256" key="2">
    <source>
        <dbReference type="ARBA" id="ARBA00023015"/>
    </source>
</evidence>
<evidence type="ECO:0000313" key="6">
    <source>
        <dbReference type="EMBL" id="MFD0942551.1"/>
    </source>
</evidence>
<dbReference type="EMBL" id="JBHTJF010000009">
    <property type="protein sequence ID" value="MFD0942551.1"/>
    <property type="molecule type" value="Genomic_DNA"/>
</dbReference>
<dbReference type="InterPro" id="IPR005119">
    <property type="entry name" value="LysR_subst-bd"/>
</dbReference>
<comment type="similarity">
    <text evidence="1">Belongs to the LysR transcriptional regulatory family.</text>
</comment>
<dbReference type="Gene3D" id="1.10.10.10">
    <property type="entry name" value="Winged helix-like DNA-binding domain superfamily/Winged helix DNA-binding domain"/>
    <property type="match status" value="1"/>
</dbReference>
<dbReference type="InterPro" id="IPR036388">
    <property type="entry name" value="WH-like_DNA-bd_sf"/>
</dbReference>
<keyword evidence="7" id="KW-1185">Reference proteome</keyword>
<evidence type="ECO:0000256" key="4">
    <source>
        <dbReference type="ARBA" id="ARBA00023163"/>
    </source>
</evidence>
<dbReference type="Pfam" id="PF03466">
    <property type="entry name" value="LysR_substrate"/>
    <property type="match status" value="1"/>
</dbReference>
<dbReference type="PANTHER" id="PTHR30126">
    <property type="entry name" value="HTH-TYPE TRANSCRIPTIONAL REGULATOR"/>
    <property type="match status" value="1"/>
</dbReference>
<dbReference type="Pfam" id="PF00126">
    <property type="entry name" value="HTH_1"/>
    <property type="match status" value="1"/>
</dbReference>
<sequence>MTIDLRNLKTFHVVAQCLNFTKAAELLNYSQPTISQQIKVLEEELHHPLFNRMGKKLYLTEVGKMLYTHTGKLFAFVEEIEEDLRQFDSPFGRLTVAASEFYCSFYLGAIMSDFLKENMDVHFSLVCATSETTVQLLQTNEADIGITAGYFELPGVEHICIDEEDLVLVAHAEVDAQCDLSLLFEQYPFITYGMVPMIQRCLDELNCRPKTIVEVGSEDAIKEAVIGGAGIVLLSDLILQKEIESGTVQVLARFPKRLQTYMMYPSNMKDFQNVQAFVQLIEKRWSVIRQQRSVE</sequence>
<keyword evidence="2" id="KW-0805">Transcription regulation</keyword>
<organism evidence="6 7">
    <name type="scientific">Savagea faecisuis</name>
    <dbReference type="NCBI Taxonomy" id="1274803"/>
    <lineage>
        <taxon>Bacteria</taxon>
        <taxon>Bacillati</taxon>
        <taxon>Bacillota</taxon>
        <taxon>Bacilli</taxon>
        <taxon>Bacillales</taxon>
        <taxon>Caryophanaceae</taxon>
        <taxon>Savagea</taxon>
    </lineage>
</organism>
<accession>A0ABW3GTQ9</accession>
<proteinExistence type="inferred from homology"/>
<dbReference type="SUPFAM" id="SSF53850">
    <property type="entry name" value="Periplasmic binding protein-like II"/>
    <property type="match status" value="1"/>
</dbReference>
<dbReference type="InterPro" id="IPR036390">
    <property type="entry name" value="WH_DNA-bd_sf"/>
</dbReference>
<reference evidence="7" key="1">
    <citation type="journal article" date="2019" name="Int. J. Syst. Evol. Microbiol.">
        <title>The Global Catalogue of Microorganisms (GCM) 10K type strain sequencing project: providing services to taxonomists for standard genome sequencing and annotation.</title>
        <authorList>
            <consortium name="The Broad Institute Genomics Platform"/>
            <consortium name="The Broad Institute Genome Sequencing Center for Infectious Disease"/>
            <person name="Wu L."/>
            <person name="Ma J."/>
        </authorList>
    </citation>
    <scope>NUCLEOTIDE SEQUENCE [LARGE SCALE GENOMIC DNA]</scope>
    <source>
        <strain evidence="7">CCUG 63563</strain>
    </source>
</reference>
<dbReference type="Proteomes" id="UP001596976">
    <property type="component" value="Unassembled WGS sequence"/>
</dbReference>
<keyword evidence="3" id="KW-0238">DNA-binding</keyword>
<dbReference type="RefSeq" id="WP_381009129.1">
    <property type="nucleotide sequence ID" value="NZ_JBHTJF010000009.1"/>
</dbReference>
<gene>
    <name evidence="6" type="ORF">ACFQ0V_02050</name>
</gene>
<dbReference type="PRINTS" id="PR00039">
    <property type="entry name" value="HTHLYSR"/>
</dbReference>
<dbReference type="PANTHER" id="PTHR30126:SF40">
    <property type="entry name" value="HTH-TYPE TRANSCRIPTIONAL REGULATOR GLTR"/>
    <property type="match status" value="1"/>
</dbReference>
<protein>
    <submittedName>
        <fullName evidence="6">LysR family transcriptional regulator</fullName>
    </submittedName>
</protein>
<evidence type="ECO:0000256" key="1">
    <source>
        <dbReference type="ARBA" id="ARBA00009437"/>
    </source>
</evidence>
<evidence type="ECO:0000259" key="5">
    <source>
        <dbReference type="PROSITE" id="PS50931"/>
    </source>
</evidence>
<evidence type="ECO:0000256" key="3">
    <source>
        <dbReference type="ARBA" id="ARBA00023125"/>
    </source>
</evidence>
<dbReference type="Gene3D" id="3.40.190.290">
    <property type="match status" value="1"/>
</dbReference>
<comment type="caution">
    <text evidence="6">The sequence shown here is derived from an EMBL/GenBank/DDBJ whole genome shotgun (WGS) entry which is preliminary data.</text>
</comment>
<dbReference type="CDD" id="cd05466">
    <property type="entry name" value="PBP2_LTTR_substrate"/>
    <property type="match status" value="1"/>
</dbReference>
<name>A0ABW3GTQ9_9BACL</name>